<dbReference type="GO" id="GO:0008168">
    <property type="term" value="F:methyltransferase activity"/>
    <property type="evidence" value="ECO:0007669"/>
    <property type="project" value="UniProtKB-KW"/>
</dbReference>
<dbReference type="Proteomes" id="UP000215459">
    <property type="component" value="Unassembled WGS sequence"/>
</dbReference>
<evidence type="ECO:0000313" key="5">
    <source>
        <dbReference type="Proteomes" id="UP000215459"/>
    </source>
</evidence>
<comment type="caution">
    <text evidence="4">The sequence shown here is derived from an EMBL/GenBank/DDBJ whole genome shotgun (WGS) entry which is preliminary data.</text>
</comment>
<dbReference type="AlphaFoldDB" id="A0A235B460"/>
<keyword evidence="2 4" id="KW-0808">Transferase</keyword>
<gene>
    <name evidence="4" type="ORF">CHM34_14020</name>
</gene>
<organism evidence="4 5">
    <name type="scientific">Paludifilum halophilum</name>
    <dbReference type="NCBI Taxonomy" id="1642702"/>
    <lineage>
        <taxon>Bacteria</taxon>
        <taxon>Bacillati</taxon>
        <taxon>Bacillota</taxon>
        <taxon>Bacilli</taxon>
        <taxon>Bacillales</taxon>
        <taxon>Thermoactinomycetaceae</taxon>
        <taxon>Paludifilum</taxon>
    </lineage>
</organism>
<evidence type="ECO:0000256" key="1">
    <source>
        <dbReference type="ARBA" id="ARBA00022603"/>
    </source>
</evidence>
<reference evidence="4 5" key="1">
    <citation type="submission" date="2017-07" db="EMBL/GenBank/DDBJ databases">
        <title>The genome sequence of Paludifilum halophilum highlights mechanisms for microbial adaptation to high salt environemnts.</title>
        <authorList>
            <person name="Belbahri L."/>
        </authorList>
    </citation>
    <scope>NUCLEOTIDE SEQUENCE [LARGE SCALE GENOMIC DNA]</scope>
    <source>
        <strain evidence="4 5">DSM 102817</strain>
    </source>
</reference>
<proteinExistence type="predicted"/>
<dbReference type="EMBL" id="NOWF01000008">
    <property type="protein sequence ID" value="OYD07063.1"/>
    <property type="molecule type" value="Genomic_DNA"/>
</dbReference>
<keyword evidence="5" id="KW-1185">Reference proteome</keyword>
<dbReference type="Pfam" id="PF13649">
    <property type="entry name" value="Methyltransf_25"/>
    <property type="match status" value="1"/>
</dbReference>
<name>A0A235B460_9BACL</name>
<dbReference type="GO" id="GO:0032259">
    <property type="term" value="P:methylation"/>
    <property type="evidence" value="ECO:0007669"/>
    <property type="project" value="UniProtKB-KW"/>
</dbReference>
<keyword evidence="1 4" id="KW-0489">Methyltransferase</keyword>
<feature type="domain" description="Methyltransferase" evidence="3">
    <location>
        <begin position="33"/>
        <end position="130"/>
    </location>
</feature>
<evidence type="ECO:0000259" key="3">
    <source>
        <dbReference type="Pfam" id="PF13649"/>
    </source>
</evidence>
<dbReference type="InterPro" id="IPR041698">
    <property type="entry name" value="Methyltransf_25"/>
</dbReference>
<accession>A0A235B460</accession>
<protein>
    <submittedName>
        <fullName evidence="4">SAM-dependent methyltransferase</fullName>
    </submittedName>
</protein>
<dbReference type="InterPro" id="IPR029063">
    <property type="entry name" value="SAM-dependent_MTases_sf"/>
</dbReference>
<evidence type="ECO:0000313" key="4">
    <source>
        <dbReference type="EMBL" id="OYD07063.1"/>
    </source>
</evidence>
<evidence type="ECO:0000256" key="2">
    <source>
        <dbReference type="ARBA" id="ARBA00022679"/>
    </source>
</evidence>
<dbReference type="OrthoDB" id="9804312at2"/>
<sequence length="263" mass="30206">MYRWADYYDWTSDGLDGDRSYYSDLAMNAGGPVLELGCGTGRCTLAIARHGVPVVGVDRQPEMLQKAKEKAEATELDGFCRWVEADMSQLHLNERFNLIIIPYRSFLHLLTVREQIAALRGIHRHLEKDGMFAMNILVPHPHQLVEEEDSYLYRGSYAVPGFGETVEVYDAIRFDHYHQQGVVSRYYERFDRTGRSIERLKTGFSFRYIYPVELDHLLQLAGFEVVHRYGGFRREPFGPHSSELIIEARKKKGTEPAEKGGLG</sequence>
<dbReference type="SUPFAM" id="SSF53335">
    <property type="entry name" value="S-adenosyl-L-methionine-dependent methyltransferases"/>
    <property type="match status" value="1"/>
</dbReference>
<dbReference type="PANTHER" id="PTHR43861:SF1">
    <property type="entry name" value="TRANS-ACONITATE 2-METHYLTRANSFERASE"/>
    <property type="match status" value="1"/>
</dbReference>
<dbReference type="PANTHER" id="PTHR43861">
    <property type="entry name" value="TRANS-ACONITATE 2-METHYLTRANSFERASE-RELATED"/>
    <property type="match status" value="1"/>
</dbReference>
<dbReference type="CDD" id="cd02440">
    <property type="entry name" value="AdoMet_MTases"/>
    <property type="match status" value="1"/>
</dbReference>
<dbReference type="Gene3D" id="3.40.50.150">
    <property type="entry name" value="Vaccinia Virus protein VP39"/>
    <property type="match status" value="1"/>
</dbReference>